<protein>
    <submittedName>
        <fullName evidence="1">Uncharacterized protein</fullName>
    </submittedName>
</protein>
<dbReference type="Proteomes" id="UP001054945">
    <property type="component" value="Unassembled WGS sequence"/>
</dbReference>
<reference evidence="1 2" key="1">
    <citation type="submission" date="2021-06" db="EMBL/GenBank/DDBJ databases">
        <title>Caerostris extrusa draft genome.</title>
        <authorList>
            <person name="Kono N."/>
            <person name="Arakawa K."/>
        </authorList>
    </citation>
    <scope>NUCLEOTIDE SEQUENCE [LARGE SCALE GENOMIC DNA]</scope>
</reference>
<evidence type="ECO:0000313" key="1">
    <source>
        <dbReference type="EMBL" id="GIY11713.1"/>
    </source>
</evidence>
<name>A0AAV4QPU5_CAEEX</name>
<evidence type="ECO:0000313" key="2">
    <source>
        <dbReference type="Proteomes" id="UP001054945"/>
    </source>
</evidence>
<organism evidence="1 2">
    <name type="scientific">Caerostris extrusa</name>
    <name type="common">Bark spider</name>
    <name type="synonym">Caerostris bankana</name>
    <dbReference type="NCBI Taxonomy" id="172846"/>
    <lineage>
        <taxon>Eukaryota</taxon>
        <taxon>Metazoa</taxon>
        <taxon>Ecdysozoa</taxon>
        <taxon>Arthropoda</taxon>
        <taxon>Chelicerata</taxon>
        <taxon>Arachnida</taxon>
        <taxon>Araneae</taxon>
        <taxon>Araneomorphae</taxon>
        <taxon>Entelegynae</taxon>
        <taxon>Araneoidea</taxon>
        <taxon>Araneidae</taxon>
        <taxon>Caerostris</taxon>
    </lineage>
</organism>
<proteinExistence type="predicted"/>
<sequence length="73" mass="8715">MHVTISQIDVLFIYRDERDGIFFVVIGKDNSLYEREIEEFSDVDIELNPDFGDDLDWEELGEKTLLKQNLRNY</sequence>
<dbReference type="EMBL" id="BPLR01006686">
    <property type="protein sequence ID" value="GIY11713.1"/>
    <property type="molecule type" value="Genomic_DNA"/>
</dbReference>
<accession>A0AAV4QPU5</accession>
<dbReference type="AlphaFoldDB" id="A0AAV4QPU5"/>
<comment type="caution">
    <text evidence="1">The sequence shown here is derived from an EMBL/GenBank/DDBJ whole genome shotgun (WGS) entry which is preliminary data.</text>
</comment>
<keyword evidence="2" id="KW-1185">Reference proteome</keyword>
<gene>
    <name evidence="1" type="ORF">CEXT_8771</name>
</gene>